<comment type="subcellular location">
    <subcellularLocation>
        <location evidence="8">Cytoplasm</location>
    </subcellularLocation>
</comment>
<reference evidence="11 12" key="1">
    <citation type="journal article" date="2016" name="Nat. Commun.">
        <title>Thousands of microbial genomes shed light on interconnected biogeochemical processes in an aquifer system.</title>
        <authorList>
            <person name="Anantharaman K."/>
            <person name="Brown C.T."/>
            <person name="Hug L.A."/>
            <person name="Sharon I."/>
            <person name="Castelle C.J."/>
            <person name="Probst A.J."/>
            <person name="Thomas B.C."/>
            <person name="Singh A."/>
            <person name="Wilkins M.J."/>
            <person name="Karaoz U."/>
            <person name="Brodie E.L."/>
            <person name="Williams K.H."/>
            <person name="Hubbard S.S."/>
            <person name="Banfield J.F."/>
        </authorList>
    </citation>
    <scope>NUCLEOTIDE SEQUENCE [LARGE SCALE GENOMIC DNA]</scope>
</reference>
<evidence type="ECO:0000313" key="11">
    <source>
        <dbReference type="EMBL" id="OHA54565.1"/>
    </source>
</evidence>
<dbReference type="GO" id="GO:0005524">
    <property type="term" value="F:ATP binding"/>
    <property type="evidence" value="ECO:0007669"/>
    <property type="project" value="UniProtKB-UniRule"/>
</dbReference>
<keyword evidence="5 8" id="KW-0648">Protein biosynthesis</keyword>
<proteinExistence type="inferred from homology"/>
<dbReference type="GO" id="GO:0004821">
    <property type="term" value="F:histidine-tRNA ligase activity"/>
    <property type="evidence" value="ECO:0007669"/>
    <property type="project" value="UniProtKB-UniRule"/>
</dbReference>
<dbReference type="SUPFAM" id="SSF52954">
    <property type="entry name" value="Class II aaRS ABD-related"/>
    <property type="match status" value="1"/>
</dbReference>
<dbReference type="Proteomes" id="UP000177575">
    <property type="component" value="Unassembled WGS sequence"/>
</dbReference>
<dbReference type="Pfam" id="PF03129">
    <property type="entry name" value="HGTP_anticodon"/>
    <property type="match status" value="1"/>
</dbReference>
<dbReference type="Gene3D" id="3.40.50.800">
    <property type="entry name" value="Anticodon-binding domain"/>
    <property type="match status" value="1"/>
</dbReference>
<dbReference type="Pfam" id="PF13393">
    <property type="entry name" value="tRNA-synt_His"/>
    <property type="match status" value="1"/>
</dbReference>
<dbReference type="HAMAP" id="MF_00127">
    <property type="entry name" value="His_tRNA_synth"/>
    <property type="match status" value="1"/>
</dbReference>
<dbReference type="InterPro" id="IPR041715">
    <property type="entry name" value="HisRS-like_core"/>
</dbReference>
<evidence type="ECO:0000256" key="5">
    <source>
        <dbReference type="ARBA" id="ARBA00022917"/>
    </source>
</evidence>
<comment type="similarity">
    <text evidence="1 8">Belongs to the class-II aminoacyl-tRNA synthetase family.</text>
</comment>
<feature type="domain" description="Aminoacyl-transfer RNA synthetases class-II family profile" evidence="10">
    <location>
        <begin position="22"/>
        <end position="312"/>
    </location>
</feature>
<dbReference type="SUPFAM" id="SSF55681">
    <property type="entry name" value="Class II aaRS and biotin synthetases"/>
    <property type="match status" value="1"/>
</dbReference>
<evidence type="ECO:0000256" key="8">
    <source>
        <dbReference type="HAMAP-Rule" id="MF_00127"/>
    </source>
</evidence>
<dbReference type="InterPro" id="IPR033656">
    <property type="entry name" value="HisRS_anticodon"/>
</dbReference>
<keyword evidence="8" id="KW-0963">Cytoplasm</keyword>
<evidence type="ECO:0000259" key="10">
    <source>
        <dbReference type="PROSITE" id="PS50862"/>
    </source>
</evidence>
<dbReference type="InterPro" id="IPR015807">
    <property type="entry name" value="His-tRNA-ligase"/>
</dbReference>
<feature type="binding site" evidence="9">
    <location>
        <begin position="252"/>
        <end position="253"/>
    </location>
    <ligand>
        <name>L-histidine</name>
        <dbReference type="ChEBI" id="CHEBI:57595"/>
    </ligand>
</feature>
<dbReference type="NCBIfam" id="TIGR00442">
    <property type="entry name" value="hisS"/>
    <property type="match status" value="1"/>
</dbReference>
<feature type="binding site" evidence="9">
    <location>
        <position position="118"/>
    </location>
    <ligand>
        <name>L-histidine</name>
        <dbReference type="ChEBI" id="CHEBI:57595"/>
    </ligand>
</feature>
<feature type="binding site" evidence="9">
    <location>
        <position position="122"/>
    </location>
    <ligand>
        <name>L-histidine</name>
        <dbReference type="ChEBI" id="CHEBI:57595"/>
    </ligand>
</feature>
<dbReference type="GO" id="GO:0006427">
    <property type="term" value="P:histidyl-tRNA aminoacylation"/>
    <property type="evidence" value="ECO:0007669"/>
    <property type="project" value="UniProtKB-UniRule"/>
</dbReference>
<dbReference type="InterPro" id="IPR036621">
    <property type="entry name" value="Anticodon-bd_dom_sf"/>
</dbReference>
<evidence type="ECO:0000256" key="1">
    <source>
        <dbReference type="ARBA" id="ARBA00008226"/>
    </source>
</evidence>
<dbReference type="CDD" id="cd00859">
    <property type="entry name" value="HisRS_anticodon"/>
    <property type="match status" value="1"/>
</dbReference>
<comment type="catalytic activity">
    <reaction evidence="7 8">
        <text>tRNA(His) + L-histidine + ATP = L-histidyl-tRNA(His) + AMP + diphosphate + H(+)</text>
        <dbReference type="Rhea" id="RHEA:17313"/>
        <dbReference type="Rhea" id="RHEA-COMP:9665"/>
        <dbReference type="Rhea" id="RHEA-COMP:9689"/>
        <dbReference type="ChEBI" id="CHEBI:15378"/>
        <dbReference type="ChEBI" id="CHEBI:30616"/>
        <dbReference type="ChEBI" id="CHEBI:33019"/>
        <dbReference type="ChEBI" id="CHEBI:57595"/>
        <dbReference type="ChEBI" id="CHEBI:78442"/>
        <dbReference type="ChEBI" id="CHEBI:78527"/>
        <dbReference type="ChEBI" id="CHEBI:456215"/>
        <dbReference type="EC" id="6.1.1.21"/>
    </reaction>
</comment>
<dbReference type="InterPro" id="IPR004516">
    <property type="entry name" value="HisRS/HisZ"/>
</dbReference>
<keyword evidence="2 8" id="KW-0436">Ligase</keyword>
<dbReference type="InterPro" id="IPR006195">
    <property type="entry name" value="aa-tRNA-synth_II"/>
</dbReference>
<organism evidence="11 12">
    <name type="scientific">Candidatus Veblenbacteria bacterium RIFOXYB1_FULL_43_13</name>
    <dbReference type="NCBI Taxonomy" id="1802426"/>
    <lineage>
        <taxon>Bacteria</taxon>
        <taxon>Candidatus Vebleniibacteriota</taxon>
    </lineage>
</organism>
<dbReference type="PIRSF" id="PIRSF001549">
    <property type="entry name" value="His-tRNA_synth"/>
    <property type="match status" value="1"/>
</dbReference>
<evidence type="ECO:0000256" key="9">
    <source>
        <dbReference type="PIRSR" id="PIRSR001549-1"/>
    </source>
</evidence>
<sequence length="418" mass="47515">MHDILPPEWPWWSFVMEEVADLAQTYSFQRLETPSLEKTNLFTRAIGASTDVVEKEMYSFVDQSADHLSLRPEYTAGIARAFIEHGMHTWPQPVKLFSLGSLWRHERPQAGRYRQFWQFDFEILGESSATADCQLILVAAALFESLHLPVTVQINSVGCPVCRPAYKQALQDYYRTKRSVLCEDCKRRLTKNPLRLLDCKEEADRELALQAPQLVDFLCEQCKEHFVRLLEYLDEVELAYQLNPYLVRGLDYYTRTVFEVWGADEGKSALAAGGRYDNLIAELGGQNTPAVGFAGGIERVVAELKTRQVGIPLPPAPDIFLACLGEMARKKAIRLFEDLRRQGIKVAESFTKDGLKNQLEIANRLKVKFTLVIGQKELSDGTIIVRDMENGIQEIVDSNKVIEEIQKRLASREPDTLA</sequence>
<dbReference type="EMBL" id="MHTC01000047">
    <property type="protein sequence ID" value="OHA54565.1"/>
    <property type="molecule type" value="Genomic_DNA"/>
</dbReference>
<evidence type="ECO:0000256" key="7">
    <source>
        <dbReference type="ARBA" id="ARBA00047639"/>
    </source>
</evidence>
<keyword evidence="6 8" id="KW-0030">Aminoacyl-tRNA synthetase</keyword>
<gene>
    <name evidence="8" type="primary">hisS</name>
    <name evidence="11" type="ORF">A2388_01125</name>
</gene>
<dbReference type="EC" id="6.1.1.21" evidence="8"/>
<dbReference type="CDD" id="cd00773">
    <property type="entry name" value="HisRS-like_core"/>
    <property type="match status" value="1"/>
</dbReference>
<dbReference type="Gene3D" id="3.30.930.10">
    <property type="entry name" value="Bira Bifunctional Protein, Domain 2"/>
    <property type="match status" value="1"/>
</dbReference>
<dbReference type="PROSITE" id="PS50862">
    <property type="entry name" value="AA_TRNA_LIGASE_II"/>
    <property type="match status" value="1"/>
</dbReference>
<dbReference type="InterPro" id="IPR004154">
    <property type="entry name" value="Anticodon-bd"/>
</dbReference>
<dbReference type="PANTHER" id="PTHR43707">
    <property type="entry name" value="HISTIDYL-TRNA SYNTHETASE"/>
    <property type="match status" value="1"/>
</dbReference>
<keyword evidence="3 8" id="KW-0547">Nucleotide-binding</keyword>
<evidence type="ECO:0000256" key="6">
    <source>
        <dbReference type="ARBA" id="ARBA00023146"/>
    </source>
</evidence>
<evidence type="ECO:0000256" key="4">
    <source>
        <dbReference type="ARBA" id="ARBA00022840"/>
    </source>
</evidence>
<feature type="binding site" evidence="9">
    <location>
        <position position="248"/>
    </location>
    <ligand>
        <name>L-histidine</name>
        <dbReference type="ChEBI" id="CHEBI:57595"/>
    </ligand>
</feature>
<keyword evidence="4 8" id="KW-0067">ATP-binding</keyword>
<evidence type="ECO:0000256" key="2">
    <source>
        <dbReference type="ARBA" id="ARBA00022598"/>
    </source>
</evidence>
<accession>A0A1G2Q1W2</accession>
<protein>
    <recommendedName>
        <fullName evidence="8">Histidine--tRNA ligase</fullName>
        <ecNumber evidence="8">6.1.1.21</ecNumber>
    </recommendedName>
    <alternativeName>
        <fullName evidence="8">Histidyl-tRNA synthetase</fullName>
        <shortName evidence="8">HisRS</shortName>
    </alternativeName>
</protein>
<dbReference type="InterPro" id="IPR045864">
    <property type="entry name" value="aa-tRNA-synth_II/BPL/LPL"/>
</dbReference>
<dbReference type="AlphaFoldDB" id="A0A1G2Q1W2"/>
<comment type="subunit">
    <text evidence="8">Homodimer.</text>
</comment>
<name>A0A1G2Q1W2_9BACT</name>
<feature type="binding site" evidence="9">
    <location>
        <begin position="73"/>
        <end position="75"/>
    </location>
    <ligand>
        <name>L-histidine</name>
        <dbReference type="ChEBI" id="CHEBI:57595"/>
    </ligand>
</feature>
<dbReference type="PANTHER" id="PTHR43707:SF1">
    <property type="entry name" value="HISTIDINE--TRNA LIGASE, MITOCHONDRIAL-RELATED"/>
    <property type="match status" value="1"/>
</dbReference>
<feature type="binding site" evidence="9">
    <location>
        <position position="104"/>
    </location>
    <ligand>
        <name>L-histidine</name>
        <dbReference type="ChEBI" id="CHEBI:57595"/>
    </ligand>
</feature>
<evidence type="ECO:0000313" key="12">
    <source>
        <dbReference type="Proteomes" id="UP000177575"/>
    </source>
</evidence>
<dbReference type="GO" id="GO:0005737">
    <property type="term" value="C:cytoplasm"/>
    <property type="evidence" value="ECO:0007669"/>
    <property type="project" value="UniProtKB-SubCell"/>
</dbReference>
<evidence type="ECO:0000256" key="3">
    <source>
        <dbReference type="ARBA" id="ARBA00022741"/>
    </source>
</evidence>
<comment type="caution">
    <text evidence="11">The sequence shown here is derived from an EMBL/GenBank/DDBJ whole genome shotgun (WGS) entry which is preliminary data.</text>
</comment>